<dbReference type="HOGENOM" id="CLU_3134832_0_0_7"/>
<proteinExistence type="predicted"/>
<name>C6BWP0_MARSD</name>
<keyword evidence="2" id="KW-0472">Membrane</keyword>
<feature type="transmembrane region" description="Helical" evidence="2">
    <location>
        <begin position="27"/>
        <end position="47"/>
    </location>
</feature>
<dbReference type="EMBL" id="CP001649">
    <property type="protein sequence ID" value="ACS80320.1"/>
    <property type="molecule type" value="Genomic_DNA"/>
</dbReference>
<evidence type="ECO:0000313" key="3">
    <source>
        <dbReference type="EMBL" id="ACS80320.1"/>
    </source>
</evidence>
<evidence type="ECO:0000256" key="1">
    <source>
        <dbReference type="SAM" id="MobiDB-lite"/>
    </source>
</evidence>
<evidence type="ECO:0000313" key="4">
    <source>
        <dbReference type="Proteomes" id="UP000002601"/>
    </source>
</evidence>
<keyword evidence="4" id="KW-1185">Reference proteome</keyword>
<keyword evidence="2" id="KW-1133">Transmembrane helix</keyword>
<accession>C6BWP0</accession>
<reference evidence="3 4" key="1">
    <citation type="submission" date="2009-06" db="EMBL/GenBank/DDBJ databases">
        <title>Complete sequence of Desulfovibrio salexigens DSM 2638.</title>
        <authorList>
            <consortium name="US DOE Joint Genome Institute"/>
            <person name="Lucas S."/>
            <person name="Copeland A."/>
            <person name="Lapidus A."/>
            <person name="Glavina del Rio T."/>
            <person name="Tice H."/>
            <person name="Bruce D."/>
            <person name="Goodwin L."/>
            <person name="Pitluck S."/>
            <person name="Munk A.C."/>
            <person name="Brettin T."/>
            <person name="Detter J.C."/>
            <person name="Han C."/>
            <person name="Tapia R."/>
            <person name="Larimer F."/>
            <person name="Land M."/>
            <person name="Hauser L."/>
            <person name="Kyrpides N."/>
            <person name="Anderson I."/>
            <person name="Wall J.D."/>
            <person name="Arkin A.P."/>
            <person name="Dehal P."/>
            <person name="Chivian D."/>
            <person name="Giles B."/>
            <person name="Hazen T.C."/>
        </authorList>
    </citation>
    <scope>NUCLEOTIDE SEQUENCE [LARGE SCALE GENOMIC DNA]</scope>
    <source>
        <strain evidence="4">ATCC 14822 / DSM 2638 / NCIMB 8403 / VKM B-1763</strain>
    </source>
</reference>
<organism evidence="3 4">
    <name type="scientific">Maridesulfovibrio salexigens (strain ATCC 14822 / DSM 2638 / NCIMB 8403 / VKM B-1763)</name>
    <name type="common">Desulfovibrio salexigens</name>
    <dbReference type="NCBI Taxonomy" id="526222"/>
    <lineage>
        <taxon>Bacteria</taxon>
        <taxon>Pseudomonadati</taxon>
        <taxon>Thermodesulfobacteriota</taxon>
        <taxon>Desulfovibrionia</taxon>
        <taxon>Desulfovibrionales</taxon>
        <taxon>Desulfovibrionaceae</taxon>
        <taxon>Maridesulfovibrio</taxon>
    </lineage>
</organism>
<sequence length="49" mass="5126">MSKLASSNTEKSLSSDSKTETTSNGQLSIGLTLAAIAAFFVLFVWICGV</sequence>
<gene>
    <name evidence="3" type="ordered locus">Desal_2264</name>
</gene>
<keyword evidence="2" id="KW-0812">Transmembrane</keyword>
<dbReference type="KEGG" id="dsa:Desal_2264"/>
<dbReference type="Proteomes" id="UP000002601">
    <property type="component" value="Chromosome"/>
</dbReference>
<feature type="region of interest" description="Disordered" evidence="1">
    <location>
        <begin position="1"/>
        <end position="25"/>
    </location>
</feature>
<protein>
    <submittedName>
        <fullName evidence="3">Uncharacterized protein</fullName>
    </submittedName>
</protein>
<dbReference type="AlphaFoldDB" id="C6BWP0"/>
<evidence type="ECO:0000256" key="2">
    <source>
        <dbReference type="SAM" id="Phobius"/>
    </source>
</evidence>